<proteinExistence type="predicted"/>
<dbReference type="InterPro" id="IPR011989">
    <property type="entry name" value="ARM-like"/>
</dbReference>
<dbReference type="PANTHER" id="PTHR12663">
    <property type="entry name" value="ANDROGEN INDUCED INHIBITOR OF PROLIFERATION AS3 / PDS5-RELATED"/>
    <property type="match status" value="1"/>
</dbReference>
<feature type="compositionally biased region" description="Basic and acidic residues" evidence="6">
    <location>
        <begin position="1801"/>
        <end position="1899"/>
    </location>
</feature>
<feature type="compositionally biased region" description="Basic and acidic residues" evidence="6">
    <location>
        <begin position="1962"/>
        <end position="1979"/>
    </location>
</feature>
<sequence>MSKQSEALLADIGKRLTPSQAKDSLLKLLKQAAVLLQEVEQSPPASTVAAMKAITEALVLPSLLRHKDKDVKLLVASCISEIMRIVAPEAPYEDDVLKDIFQLIVNIFQGLNEVSSPSFPRRVNILETVAKVRSCVVMLDLECDDLILEMFHVFFNTASEEHPQNVFSAMRNILALVLEESEEVSQPLLEAVLANLLKSNKSVSPAAHKLAVAVVERCAEKLEPYVQKFLTSVMLEGKGLESELREDYHNIIYEIYRCAPQMLLAVIPNLTRELVTDQIDVRLKAVELLGRLFALPGQHVAQEYKQLFSEFLKRFSDKAVEVRLAVVACAKACLEANPSGPEASDILAGLNDRLLDYDDKVRMSVVTSLCDLVSTSPKWVPKDMIKRVAERLRDKKVPVRKDTLQKLAQVYRTYTTKCKEGSWTMDEQFEWIPSKIVRCAYDKDFRPQGIEIVFTDELFSADLPVEERAKHWIAMMSSFDKIDEKAFRNILGQKLRLQVEMQNYLTMRQKSKEEDSPELQKKIQACFKALGGSFVDATKAEENFQKLHQMKDNSIFKSLNTLLNPSTAFSQAQAIRDELLKRIGEKHPQHDFIKTLATKCSFLLFTKEHVKAVLKEVSAHKLAGNKEPIASSLSLLVEFAGFFPALLEGTESDLLELLKESDESIKEGVVHILAKAGGSIRDQIAEKESAVDLTLEQLCLEGSRKQAKHAVSAIAAISADSGLKALSVLYGRLVDLLDDKPHLPTILQSLGCIAENAMPVFETREDEVVRFVIRNVLKREVVQEEGWKPDSENPSEECLLKICGLKVLIKSFLPIKDAHLRTSKLKGLLPVVFKLLTIGEVSEDIKSSDIDKANLRLAAGKAILRLSRRWDQQITPNIVQGTLLLAHDPSIQVRQKFLLKVHQYLKDRSLPQKYACVFALVAVDPSKEIVTDGKRFLAEFVETCRREARSRHVSPSGQIEGTTITFHPEYVLTYLIHALAHETQIGGDTATDISQYETIYRQLLAYLRALVHQDGDSRSDPGKKDDVDNLPAILAIFRNVKSAEDLVDKEKSETLYTICDIGILITKDLVKKKHYSGEYPGSIPLPASLYRVVEASEGEEAPQPKVDGSHLPACLTDKDVLARFRSTIGASRTGQPASPRGQKRERRSLDEESSSDEGEKHDETEFQPKKPKHSEAVDGEVKHEDDDVENASHANSKPGRGRKKSNGESHKNGPTKIPSKQKKEVEEAAPKRKRGRPAKNTPVKPTVTEDMVEHSDDTGPSSTKEEEPVEKAKGKKQVVEKPSSAKKDNQDLQKTLPEIFKKKPVRGLKVGPEELSKDDGEEGNKISVESVRSPAVTPRKASQRSSATAAEKTPSSKMDLDRQGDELIGCKIRVWWPLDKRYYKGTITHYDSKKKKHRVIYDDNEVENLNLANEKYEIVDTSKAVPKKVTPEKSSVTPSASNQSGKLKRKASGQSVDNGSQSPGPSDKKRATTPKGGKESSSYTLQGVGRGLAQAKSGSLSTPVAKSAKKSAFISAGPFGFSDDDLDEPASDKAVGKPLKSPPPTASKGVTSIKIKRKAESELEKEIVESEEIKLPRDKAGKEKLKDKPDSKKDKVDKAKETVYADASKGKVASEKSKEKAENEKSKAKAGSEKEKPKGKVEAEKKEKNKSKVETEKEEKAKTGEAEKSKSKAETEKERKGKTGEAEKEKAKPEKNSESEKSEAGEAEKGKAKPEKNSELEKTEAKSKAEVEKPEEFGKTEMEKAQESEKEMEMKPELEESEAELKAELEMAAELERSEAKLKAELEKVEREKAKLKAALEKSEKKFRAEQEKAKAKAEAEKMKAKAEAEQKAKAKAEVEKTKTKPEADKHKDTTDAKSKLEVEKPKGQFDVEKPKMKLDDEKSKGKAEPDPAKEESEGAKTGAVEGDENKIVVEKEKSKETAQGDGSKVSDETQGPPEKNVTETPSEKEDELLKKLPAKSGEGEGERVDADKVENQAE</sequence>
<keyword evidence="3" id="KW-0498">Mitosis</keyword>
<dbReference type="GO" id="GO:0007064">
    <property type="term" value="P:mitotic sister chromatid cohesion"/>
    <property type="evidence" value="ECO:0007669"/>
    <property type="project" value="UniProtKB-ARBA"/>
</dbReference>
<feature type="compositionally biased region" description="Basic and acidic residues" evidence="6">
    <location>
        <begin position="1221"/>
        <end position="1230"/>
    </location>
</feature>
<dbReference type="GO" id="GO:0006281">
    <property type="term" value="P:DNA repair"/>
    <property type="evidence" value="ECO:0007669"/>
    <property type="project" value="UniProtKB-ARBA"/>
</dbReference>
<keyword evidence="5" id="KW-0131">Cell cycle</keyword>
<feature type="compositionally biased region" description="Basic and acidic residues" evidence="6">
    <location>
        <begin position="1946"/>
        <end position="1955"/>
    </location>
</feature>
<reference evidence="7 8" key="1">
    <citation type="submission" date="2024-09" db="EMBL/GenBank/DDBJ databases">
        <title>Chromosome-scale assembly of Riccia fluitans.</title>
        <authorList>
            <person name="Paukszto L."/>
            <person name="Sawicki J."/>
            <person name="Karawczyk K."/>
            <person name="Piernik-Szablinska J."/>
            <person name="Szczecinska M."/>
            <person name="Mazdziarz M."/>
        </authorList>
    </citation>
    <scope>NUCLEOTIDE SEQUENCE [LARGE SCALE GENOMIC DNA]</scope>
    <source>
        <strain evidence="7">Rf_01</strain>
        <tissue evidence="7">Aerial parts of the thallus</tissue>
    </source>
</reference>
<accession>A0ABD1YUX6</accession>
<dbReference type="PANTHER" id="PTHR12663:SF0">
    <property type="entry name" value="PRECOCIOUS DISSOCIATION OF SISTERS 5, ISOFORM A"/>
    <property type="match status" value="1"/>
</dbReference>
<comment type="subcellular location">
    <subcellularLocation>
        <location evidence="1">Nucleus</location>
    </subcellularLocation>
</comment>
<dbReference type="SUPFAM" id="SSF48371">
    <property type="entry name" value="ARM repeat"/>
    <property type="match status" value="1"/>
</dbReference>
<feature type="compositionally biased region" description="Basic and acidic residues" evidence="6">
    <location>
        <begin position="1908"/>
        <end position="1923"/>
    </location>
</feature>
<dbReference type="GO" id="GO:0035825">
    <property type="term" value="P:homologous recombination"/>
    <property type="evidence" value="ECO:0007669"/>
    <property type="project" value="UniProtKB-ARBA"/>
</dbReference>
<dbReference type="GO" id="GO:0005634">
    <property type="term" value="C:nucleus"/>
    <property type="evidence" value="ECO:0007669"/>
    <property type="project" value="UniProtKB-SubCell"/>
</dbReference>
<keyword evidence="4" id="KW-0539">Nucleus</keyword>
<feature type="region of interest" description="Disordered" evidence="6">
    <location>
        <begin position="1421"/>
        <end position="1766"/>
    </location>
</feature>
<dbReference type="EMBL" id="JBHFFA010000003">
    <property type="protein sequence ID" value="KAL2634564.1"/>
    <property type="molecule type" value="Genomic_DNA"/>
</dbReference>
<dbReference type="SUPFAM" id="SSF63748">
    <property type="entry name" value="Tudor/PWWP/MBT"/>
    <property type="match status" value="1"/>
</dbReference>
<dbReference type="CDD" id="cd19953">
    <property type="entry name" value="PDS5"/>
    <property type="match status" value="1"/>
</dbReference>
<keyword evidence="8" id="KW-1185">Reference proteome</keyword>
<feature type="compositionally biased region" description="Basic and acidic residues" evidence="6">
    <location>
        <begin position="1558"/>
        <end position="1766"/>
    </location>
</feature>
<organism evidence="7 8">
    <name type="scientific">Riccia fluitans</name>
    <dbReference type="NCBI Taxonomy" id="41844"/>
    <lineage>
        <taxon>Eukaryota</taxon>
        <taxon>Viridiplantae</taxon>
        <taxon>Streptophyta</taxon>
        <taxon>Embryophyta</taxon>
        <taxon>Marchantiophyta</taxon>
        <taxon>Marchantiopsida</taxon>
        <taxon>Marchantiidae</taxon>
        <taxon>Marchantiales</taxon>
        <taxon>Ricciaceae</taxon>
        <taxon>Riccia</taxon>
    </lineage>
</organism>
<dbReference type="CDD" id="cd20404">
    <property type="entry name" value="Tudor_Agenet_AtEML-like"/>
    <property type="match status" value="1"/>
</dbReference>
<evidence type="ECO:0000256" key="4">
    <source>
        <dbReference type="ARBA" id="ARBA00023242"/>
    </source>
</evidence>
<name>A0ABD1YUX6_9MARC</name>
<comment type="caution">
    <text evidence="7">The sequence shown here is derived from an EMBL/GenBank/DDBJ whole genome shotgun (WGS) entry which is preliminary data.</text>
</comment>
<evidence type="ECO:0000256" key="5">
    <source>
        <dbReference type="ARBA" id="ARBA00023306"/>
    </source>
</evidence>
<evidence type="ECO:0000256" key="3">
    <source>
        <dbReference type="ARBA" id="ARBA00022776"/>
    </source>
</evidence>
<evidence type="ECO:0000256" key="1">
    <source>
        <dbReference type="ARBA" id="ARBA00004123"/>
    </source>
</evidence>
<feature type="compositionally biased region" description="Basic and acidic residues" evidence="6">
    <location>
        <begin position="1251"/>
        <end position="1291"/>
    </location>
</feature>
<evidence type="ECO:0000256" key="6">
    <source>
        <dbReference type="SAM" id="MobiDB-lite"/>
    </source>
</evidence>
<feature type="compositionally biased region" description="Polar residues" evidence="6">
    <location>
        <begin position="1432"/>
        <end position="1445"/>
    </location>
</feature>
<feature type="compositionally biased region" description="Polar residues" evidence="6">
    <location>
        <begin position="1343"/>
        <end position="1356"/>
    </location>
</feature>
<feature type="compositionally biased region" description="Basic and acidic residues" evidence="6">
    <location>
        <begin position="1157"/>
        <end position="1185"/>
    </location>
</feature>
<evidence type="ECO:0000256" key="2">
    <source>
        <dbReference type="ARBA" id="ARBA00022618"/>
    </source>
</evidence>
<dbReference type="InterPro" id="IPR016024">
    <property type="entry name" value="ARM-type_fold"/>
</dbReference>
<feature type="compositionally biased region" description="Polar residues" evidence="6">
    <location>
        <begin position="1452"/>
        <end position="1464"/>
    </location>
</feature>
<dbReference type="Gene3D" id="1.25.10.10">
    <property type="entry name" value="Leucine-rich Repeat Variant"/>
    <property type="match status" value="2"/>
</dbReference>
<dbReference type="InterPro" id="IPR039776">
    <property type="entry name" value="Pds5"/>
</dbReference>
<dbReference type="GO" id="GO:0051301">
    <property type="term" value="P:cell division"/>
    <property type="evidence" value="ECO:0007669"/>
    <property type="project" value="UniProtKB-KW"/>
</dbReference>
<evidence type="ECO:0000313" key="7">
    <source>
        <dbReference type="EMBL" id="KAL2634564.1"/>
    </source>
</evidence>
<keyword evidence="2" id="KW-0132">Cell division</keyword>
<dbReference type="Gene3D" id="2.30.30.140">
    <property type="match status" value="1"/>
</dbReference>
<feature type="region of interest" description="Disordered" evidence="6">
    <location>
        <begin position="1801"/>
        <end position="1979"/>
    </location>
</feature>
<feature type="compositionally biased region" description="Basic and acidic residues" evidence="6">
    <location>
        <begin position="1311"/>
        <end position="1324"/>
    </location>
</feature>
<evidence type="ECO:0000313" key="8">
    <source>
        <dbReference type="Proteomes" id="UP001605036"/>
    </source>
</evidence>
<dbReference type="Proteomes" id="UP001605036">
    <property type="component" value="Unassembled WGS sequence"/>
</dbReference>
<gene>
    <name evidence="7" type="ORF">R1flu_006043</name>
</gene>
<dbReference type="Pfam" id="PF20168">
    <property type="entry name" value="PDS5"/>
    <property type="match status" value="1"/>
</dbReference>
<feature type="region of interest" description="Disordered" evidence="6">
    <location>
        <begin position="1127"/>
        <end position="1363"/>
    </location>
</feature>
<protein>
    <submittedName>
        <fullName evidence="7">Uncharacterized protein</fullName>
    </submittedName>
</protein>